<keyword evidence="3 5" id="KW-0808">Transferase</keyword>
<dbReference type="EC" id="2.1.2.9" evidence="2 5"/>
<dbReference type="InterPro" id="IPR011034">
    <property type="entry name" value="Formyl_transferase-like_C_sf"/>
</dbReference>
<comment type="catalytic activity">
    <reaction evidence="5">
        <text>L-methionyl-tRNA(fMet) + (6R)-10-formyltetrahydrofolate = N-formyl-L-methionyl-tRNA(fMet) + (6S)-5,6,7,8-tetrahydrofolate + H(+)</text>
        <dbReference type="Rhea" id="RHEA:24380"/>
        <dbReference type="Rhea" id="RHEA-COMP:9952"/>
        <dbReference type="Rhea" id="RHEA-COMP:9953"/>
        <dbReference type="ChEBI" id="CHEBI:15378"/>
        <dbReference type="ChEBI" id="CHEBI:57453"/>
        <dbReference type="ChEBI" id="CHEBI:78530"/>
        <dbReference type="ChEBI" id="CHEBI:78844"/>
        <dbReference type="ChEBI" id="CHEBI:195366"/>
        <dbReference type="EC" id="2.1.2.9"/>
    </reaction>
</comment>
<gene>
    <name evidence="5" type="primary">fmt</name>
    <name evidence="8" type="ORF">EB812_04015</name>
</gene>
<comment type="function">
    <text evidence="5">Attaches a formyl group to the free amino group of methionyl-tRNA(fMet). The formyl group appears to play a dual role in the initiator identity of N-formylmethionyl-tRNA by promoting its recognition by IF2 and preventing the misappropriation of this tRNA by the elongation apparatus.</text>
</comment>
<sequence length="330" mass="35336">MAQAQNCRLVFMGTPDFAVPTLRRLAVWPRGSLVAVYTQPDRPAGRGHKLSMPPVKSAALELGLPVEQPESFKDPAAVARLAAYAPDVLVVAAYGLLLPQSVLDLPRLAPLNVHASLLPRWRGAAPIQRAIMEDWQPDARTGVSIMRVVRQLDAGPVYASASLPLNDHTAGSLHDALAQLGADLLPQVLDALLEGRATAEDQDAGRVTYAAKMGKQDSVITWNRPAVQVHAHIRGVTPWPGARVVLHFSGQDKTFPCTLAPGRLAEPCPGVSPGTLDHADDTLRVACADRWYALGALRPQGRKTMSARDFVNGALRGLRPGPCGLVEQGE</sequence>
<keyword evidence="9" id="KW-1185">Reference proteome</keyword>
<dbReference type="RefSeq" id="WP_118229346.1">
    <property type="nucleotide sequence ID" value="NZ_DBFBQU010000225.1"/>
</dbReference>
<dbReference type="CDD" id="cd08704">
    <property type="entry name" value="Met_tRNA_FMT_C"/>
    <property type="match status" value="1"/>
</dbReference>
<evidence type="ECO:0000313" key="8">
    <source>
        <dbReference type="EMBL" id="TBH80756.1"/>
    </source>
</evidence>
<dbReference type="HAMAP" id="MF_00182">
    <property type="entry name" value="Formyl_trans"/>
    <property type="match status" value="1"/>
</dbReference>
<dbReference type="GO" id="GO:0005829">
    <property type="term" value="C:cytosol"/>
    <property type="evidence" value="ECO:0007669"/>
    <property type="project" value="TreeGrafter"/>
</dbReference>
<keyword evidence="4 5" id="KW-0648">Protein biosynthesis</keyword>
<dbReference type="InterPro" id="IPR041711">
    <property type="entry name" value="Met-tRNA-FMT_N"/>
</dbReference>
<organism evidence="8 9">
    <name type="scientific">Desulfovibrio legallii</name>
    <dbReference type="NCBI Taxonomy" id="571438"/>
    <lineage>
        <taxon>Bacteria</taxon>
        <taxon>Pseudomonadati</taxon>
        <taxon>Thermodesulfobacteriota</taxon>
        <taxon>Desulfovibrionia</taxon>
        <taxon>Desulfovibrionales</taxon>
        <taxon>Desulfovibrionaceae</taxon>
        <taxon>Desulfovibrio</taxon>
    </lineage>
</organism>
<comment type="similarity">
    <text evidence="1 5">Belongs to the Fmt family.</text>
</comment>
<dbReference type="NCBIfam" id="TIGR00460">
    <property type="entry name" value="fmt"/>
    <property type="match status" value="1"/>
</dbReference>
<evidence type="ECO:0000256" key="2">
    <source>
        <dbReference type="ARBA" id="ARBA00012261"/>
    </source>
</evidence>
<dbReference type="InterPro" id="IPR005794">
    <property type="entry name" value="Fmt"/>
</dbReference>
<comment type="caution">
    <text evidence="8">The sequence shown here is derived from an EMBL/GenBank/DDBJ whole genome shotgun (WGS) entry which is preliminary data.</text>
</comment>
<name>A0A6H3FCH6_9BACT</name>
<dbReference type="CDD" id="cd08646">
    <property type="entry name" value="FMT_core_Met-tRNA-FMT_N"/>
    <property type="match status" value="1"/>
</dbReference>
<dbReference type="Pfam" id="PF00551">
    <property type="entry name" value="Formyl_trans_N"/>
    <property type="match status" value="1"/>
</dbReference>
<evidence type="ECO:0000256" key="4">
    <source>
        <dbReference type="ARBA" id="ARBA00022917"/>
    </source>
</evidence>
<dbReference type="EMBL" id="SIXC01000004">
    <property type="protein sequence ID" value="TBH80756.1"/>
    <property type="molecule type" value="Genomic_DNA"/>
</dbReference>
<reference evidence="8 9" key="1">
    <citation type="submission" date="2018-12" db="EMBL/GenBank/DDBJ databases">
        <title>First genome draft of Desulfovibrio legallis sp. nov.</title>
        <authorList>
            <person name="Ben Dhia O."/>
            <person name="Najjari A."/>
            <person name="Ferjani R."/>
            <person name="Fhoula I."/>
            <person name="Fardeau M.-L."/>
            <person name="Boudabbous A."/>
            <person name="Ouzari H.I."/>
        </authorList>
    </citation>
    <scope>NUCLEOTIDE SEQUENCE [LARGE SCALE GENOMIC DNA]</scope>
    <source>
        <strain evidence="8 9">H1T</strain>
    </source>
</reference>
<dbReference type="InterPro" id="IPR005793">
    <property type="entry name" value="Formyl_trans_C"/>
</dbReference>
<dbReference type="PANTHER" id="PTHR11138:SF5">
    <property type="entry name" value="METHIONYL-TRNA FORMYLTRANSFERASE, MITOCHONDRIAL"/>
    <property type="match status" value="1"/>
</dbReference>
<dbReference type="Pfam" id="PF02911">
    <property type="entry name" value="Formyl_trans_C"/>
    <property type="match status" value="1"/>
</dbReference>
<evidence type="ECO:0000256" key="3">
    <source>
        <dbReference type="ARBA" id="ARBA00022679"/>
    </source>
</evidence>
<evidence type="ECO:0000259" key="6">
    <source>
        <dbReference type="Pfam" id="PF00551"/>
    </source>
</evidence>
<dbReference type="GO" id="GO:0004479">
    <property type="term" value="F:methionyl-tRNA formyltransferase activity"/>
    <property type="evidence" value="ECO:0007669"/>
    <property type="project" value="UniProtKB-UniRule"/>
</dbReference>
<dbReference type="SUPFAM" id="SSF50486">
    <property type="entry name" value="FMT C-terminal domain-like"/>
    <property type="match status" value="1"/>
</dbReference>
<feature type="binding site" evidence="5">
    <location>
        <begin position="116"/>
        <end position="119"/>
    </location>
    <ligand>
        <name>(6S)-5,6,7,8-tetrahydrofolate</name>
        <dbReference type="ChEBI" id="CHEBI:57453"/>
    </ligand>
</feature>
<evidence type="ECO:0000313" key="9">
    <source>
        <dbReference type="Proteomes" id="UP000292919"/>
    </source>
</evidence>
<dbReference type="SUPFAM" id="SSF53328">
    <property type="entry name" value="Formyltransferase"/>
    <property type="match status" value="1"/>
</dbReference>
<dbReference type="InterPro" id="IPR036477">
    <property type="entry name" value="Formyl_transf_N_sf"/>
</dbReference>
<dbReference type="AlphaFoldDB" id="A0A6H3FCH6"/>
<evidence type="ECO:0000256" key="1">
    <source>
        <dbReference type="ARBA" id="ARBA00010699"/>
    </source>
</evidence>
<dbReference type="PANTHER" id="PTHR11138">
    <property type="entry name" value="METHIONYL-TRNA FORMYLTRANSFERASE"/>
    <property type="match status" value="1"/>
</dbReference>
<dbReference type="Proteomes" id="UP000292919">
    <property type="component" value="Unassembled WGS sequence"/>
</dbReference>
<feature type="domain" description="Formyl transferase N-terminal" evidence="6">
    <location>
        <begin position="13"/>
        <end position="189"/>
    </location>
</feature>
<dbReference type="InterPro" id="IPR044135">
    <property type="entry name" value="Met-tRNA-FMT_C"/>
</dbReference>
<evidence type="ECO:0000259" key="7">
    <source>
        <dbReference type="Pfam" id="PF02911"/>
    </source>
</evidence>
<accession>A0A6H3FCH6</accession>
<protein>
    <recommendedName>
        <fullName evidence="2 5">Methionyl-tRNA formyltransferase</fullName>
        <ecNumber evidence="2 5">2.1.2.9</ecNumber>
    </recommendedName>
</protein>
<feature type="domain" description="Formyl transferase C-terminal" evidence="7">
    <location>
        <begin position="212"/>
        <end position="314"/>
    </location>
</feature>
<evidence type="ECO:0000256" key="5">
    <source>
        <dbReference type="HAMAP-Rule" id="MF_00182"/>
    </source>
</evidence>
<dbReference type="InterPro" id="IPR002376">
    <property type="entry name" value="Formyl_transf_N"/>
</dbReference>
<dbReference type="Gene3D" id="3.40.50.12230">
    <property type="match status" value="1"/>
</dbReference>
<proteinExistence type="inferred from homology"/>